<comment type="caution">
    <text evidence="1">The sequence shown here is derived from an EMBL/GenBank/DDBJ whole genome shotgun (WGS) entry which is preliminary data.</text>
</comment>
<dbReference type="EMBL" id="LJSN01000002">
    <property type="protein sequence ID" value="PNE40077.1"/>
    <property type="molecule type" value="Genomic_DNA"/>
</dbReference>
<dbReference type="Proteomes" id="UP000236047">
    <property type="component" value="Unassembled WGS sequence"/>
</dbReference>
<evidence type="ECO:0000313" key="1">
    <source>
        <dbReference type="EMBL" id="PNE40077.1"/>
    </source>
</evidence>
<name>A0A2N8PGD2_STRNR</name>
<evidence type="ECO:0000313" key="2">
    <source>
        <dbReference type="Proteomes" id="UP000236047"/>
    </source>
</evidence>
<proteinExistence type="predicted"/>
<protein>
    <submittedName>
        <fullName evidence="1">Uncharacterized protein</fullName>
    </submittedName>
</protein>
<accession>A0A2N8PGD2</accession>
<dbReference type="SUPFAM" id="SSF103473">
    <property type="entry name" value="MFS general substrate transporter"/>
    <property type="match status" value="1"/>
</dbReference>
<organism evidence="1 2">
    <name type="scientific">Streptomyces noursei</name>
    <name type="common">Streptomyces albulus</name>
    <dbReference type="NCBI Taxonomy" id="1971"/>
    <lineage>
        <taxon>Bacteria</taxon>
        <taxon>Bacillati</taxon>
        <taxon>Actinomycetota</taxon>
        <taxon>Actinomycetes</taxon>
        <taxon>Kitasatosporales</taxon>
        <taxon>Streptomycetaceae</taxon>
        <taxon>Streptomyces</taxon>
    </lineage>
</organism>
<sequence>MRTDHVDDPSEDALFRLISDLNDADNTFAAIQSDEDESAWFASAPVLDEGGYEAAITGALLDRVPQSVLTMAVAKQAVGMLGFRVAGTHPAAALVFLLLMDGPLGPVSMTTQNAMLPCAPGRTDTALAANSGSRNVGIAVGAALGRLVLPLAGAGRLPRWRAAEVRGLHGASGRATAPRFTDTHWFPCLQDDNDAWWPAAPADVDPVAALTAVWRQIGE</sequence>
<gene>
    <name evidence="1" type="ORF">AOB60_03335</name>
</gene>
<reference evidence="2" key="1">
    <citation type="submission" date="2015-09" db="EMBL/GenBank/DDBJ databases">
        <authorList>
            <person name="Graham D.E."/>
            <person name="Mahan K.M."/>
            <person name="Klingeman D.M."/>
            <person name="Fida T."/>
            <person name="Giannone R.J."/>
            <person name="Hettich R.L."/>
            <person name="Parry R.J."/>
            <person name="Spain J.C."/>
        </authorList>
    </citation>
    <scope>NUCLEOTIDE SEQUENCE [LARGE SCALE GENOMIC DNA]</scope>
    <source>
        <strain evidence="2">JCM 4701</strain>
    </source>
</reference>
<dbReference type="AlphaFoldDB" id="A0A2N8PGD2"/>
<dbReference type="InterPro" id="IPR036259">
    <property type="entry name" value="MFS_trans_sf"/>
</dbReference>
<keyword evidence="2" id="KW-1185">Reference proteome</keyword>